<proteinExistence type="predicted"/>
<evidence type="ECO:0000313" key="1">
    <source>
        <dbReference type="Proteomes" id="UP000887540"/>
    </source>
</evidence>
<accession>A0A914CYV8</accession>
<dbReference type="WBParaSite" id="ACRNAN_scaffold1606.g28362.t1">
    <property type="protein sequence ID" value="ACRNAN_scaffold1606.g28362.t1"/>
    <property type="gene ID" value="ACRNAN_scaffold1606.g28362"/>
</dbReference>
<dbReference type="AlphaFoldDB" id="A0A914CYV8"/>
<keyword evidence="1" id="KW-1185">Reference proteome</keyword>
<reference evidence="2" key="1">
    <citation type="submission" date="2022-11" db="UniProtKB">
        <authorList>
            <consortium name="WormBaseParasite"/>
        </authorList>
    </citation>
    <scope>IDENTIFICATION</scope>
</reference>
<protein>
    <submittedName>
        <fullName evidence="2">Uncharacterized protein</fullName>
    </submittedName>
</protein>
<organism evidence="1 2">
    <name type="scientific">Acrobeloides nanus</name>
    <dbReference type="NCBI Taxonomy" id="290746"/>
    <lineage>
        <taxon>Eukaryota</taxon>
        <taxon>Metazoa</taxon>
        <taxon>Ecdysozoa</taxon>
        <taxon>Nematoda</taxon>
        <taxon>Chromadorea</taxon>
        <taxon>Rhabditida</taxon>
        <taxon>Tylenchina</taxon>
        <taxon>Cephalobomorpha</taxon>
        <taxon>Cephaloboidea</taxon>
        <taxon>Cephalobidae</taxon>
        <taxon>Acrobeloides</taxon>
    </lineage>
</organism>
<evidence type="ECO:0000313" key="2">
    <source>
        <dbReference type="WBParaSite" id="ACRNAN_scaffold1606.g28362.t1"/>
    </source>
</evidence>
<name>A0A914CYV8_9BILA</name>
<sequence>MIVSGFINIVKNYLTDSNEQVLLNIQEKIEHSLHSLNITKDNRMVYNKQEGKSIVSIVEEIQHIIMNNFKSDRTKNQVFIHFKSINDLFFKNLEHLLNYIVNVVSSSKPDALQLLVGINKLMEPGIKKEAEERFTIIGALRHFLLSTETARRKRIRRTVKFKSSRVYSIKWKSQEEMVIPPNTYATNTMEFLCIYTRMAKIDGIV</sequence>
<dbReference type="Proteomes" id="UP000887540">
    <property type="component" value="Unplaced"/>
</dbReference>